<feature type="compositionally biased region" description="Polar residues" evidence="1">
    <location>
        <begin position="788"/>
        <end position="805"/>
    </location>
</feature>
<feature type="region of interest" description="Disordered" evidence="1">
    <location>
        <begin position="333"/>
        <end position="458"/>
    </location>
</feature>
<feature type="compositionally biased region" description="Basic residues" evidence="1">
    <location>
        <begin position="870"/>
        <end position="879"/>
    </location>
</feature>
<feature type="region of interest" description="Disordered" evidence="1">
    <location>
        <begin position="479"/>
        <end position="541"/>
    </location>
</feature>
<feature type="compositionally biased region" description="Basic and acidic residues" evidence="1">
    <location>
        <begin position="826"/>
        <end position="845"/>
    </location>
</feature>
<accession>A0A8S9V1X8</accession>
<feature type="compositionally biased region" description="Low complexity" evidence="1">
    <location>
        <begin position="497"/>
        <end position="508"/>
    </location>
</feature>
<dbReference type="AlphaFoldDB" id="A0A8S9V1X8"/>
<feature type="compositionally biased region" description="Low complexity" evidence="1">
    <location>
        <begin position="22"/>
        <end position="33"/>
    </location>
</feature>
<name>A0A8S9V1X8_PHYIN</name>
<proteinExistence type="predicted"/>
<feature type="compositionally biased region" description="Polar residues" evidence="1">
    <location>
        <begin position="1012"/>
        <end position="1027"/>
    </location>
</feature>
<feature type="region of interest" description="Disordered" evidence="1">
    <location>
        <begin position="172"/>
        <end position="308"/>
    </location>
</feature>
<feature type="region of interest" description="Disordered" evidence="1">
    <location>
        <begin position="787"/>
        <end position="1068"/>
    </location>
</feature>
<sequence length="1176" mass="131571">MAKSDASRLRKKLPWLKSLQASLNNDESSDSSSQRADVAPKKSGITPEKAEGGEARRRNPKKRVRRREGDNSDDTASGKCEYAKERKRRQQKKVVKARRKRSIEEAKKGKSPAELAKAKAAALRGQRMQKLYAMRVSSGEHERMATFKLKRQESAEVLRAKDRIRMRAIRAARSAPSISAGAEADIEDEGEPRKRPRSRPAAGKDIADKMPKNNLRRTSIPKAGKPNQTEPAALAAEKAPDSVKSDAPRKTEVKIRAIAKIKPSELRKRDEDRAEALVPSATPSASEEKDGHSWEAESKTTIGLPTSGESAAAMKEDFFYSATTDNKMKVTCEASECAKSGQESQERPDGADTDAIKNEPSWTTDGASFEPGEPSKPEIEVQVKTEPLIDAEATAELVKNENKEETRKEPSESSALAVKTEDEKKPDEEKLLLDEVPIPRKAPKQQSPAPQLGTESFKIPKRTFAKVDVARQKAPAQVGLAGITEATGSGVKRSGQASIPATSPPSSSNLPKDEPARPQRKRTKNPVPVKKVSLSAQDRASMRLSRKRNSIFMAAAELAALTSDIKGSKKTGSGTRMMGYEVYDVDGETLSDLVPRLNCATKREMAVDRESYAASFFGVSREAPKAKREPRSVYGECDETDHDTRKMNCYEELSFERPEDREFYQRKLYGTAFVPQNVRGWITLIVRNARFERKATGIRFNQDRDREAFAATLSQRYTLKKSVPRCDIPRENWQKLMRNEPATVYLHYYNREDAGRAAQVFRDDLGQPLQIRWELKAGSRIRRCSSLAARSTPQLSPRRSCSSERSAPEPSPLPSQNGSARNTPVWRRERDATLKSDHRYSRYDRGAPPAQWPKGESREGRYGPSLTGNKRSHERRSRSRSGSVSFHRQHYESSGQVNNRAGPRSIVTSNQQPPTEGNRARTDGGAESSSSAVHNDVGSPAQKRARMLPRRSPLGGQDRDIRENARGSGLRKELMSSSEAAPNTRVRNLGGNDSNRGERRSDRSPPRRWQKDFNNSEPRGRRNSFTTDLRDRSEGPPAGQHRFNYQQHNRDPVEARPRSRSRSRTSLSARGGYDGNLLAFAKEELCQIINWVRRLHLDDFQHPFGQRRQHRVHKLLELVSPLHGAARAVLPLWGESCVVLGLPAPRIAEWEQQRLRHYGIRARLADSAPALPRLLL</sequence>
<reference evidence="2" key="1">
    <citation type="submission" date="2020-03" db="EMBL/GenBank/DDBJ databases">
        <title>Hybrid Assembly of Korean Phytophthora infestans isolates.</title>
        <authorList>
            <person name="Prokchorchik M."/>
            <person name="Lee Y."/>
            <person name="Seo J."/>
            <person name="Cho J.-H."/>
            <person name="Park Y.-E."/>
            <person name="Jang D.-C."/>
            <person name="Im J.-S."/>
            <person name="Choi J.-G."/>
            <person name="Park H.-J."/>
            <person name="Lee G.-B."/>
            <person name="Lee Y.-G."/>
            <person name="Hong S.-Y."/>
            <person name="Cho K."/>
            <person name="Sohn K.H."/>
        </authorList>
    </citation>
    <scope>NUCLEOTIDE SEQUENCE</scope>
    <source>
        <strain evidence="2">KR_2_A2</strain>
    </source>
</reference>
<feature type="compositionally biased region" description="Basic and acidic residues" evidence="1">
    <location>
        <begin position="373"/>
        <end position="383"/>
    </location>
</feature>
<dbReference type="Proteomes" id="UP000704712">
    <property type="component" value="Unassembled WGS sequence"/>
</dbReference>
<feature type="compositionally biased region" description="Basic residues" evidence="1">
    <location>
        <begin position="85"/>
        <end position="101"/>
    </location>
</feature>
<feature type="compositionally biased region" description="Polar residues" evidence="1">
    <location>
        <begin position="299"/>
        <end position="308"/>
    </location>
</feature>
<protein>
    <submittedName>
        <fullName evidence="2">Uncharacterized protein</fullName>
    </submittedName>
</protein>
<comment type="caution">
    <text evidence="2">The sequence shown here is derived from an EMBL/GenBank/DDBJ whole genome shotgun (WGS) entry which is preliminary data.</text>
</comment>
<dbReference type="EMBL" id="JAACNO010000547">
    <property type="protein sequence ID" value="KAF4146861.1"/>
    <property type="molecule type" value="Genomic_DNA"/>
</dbReference>
<feature type="compositionally biased region" description="Basic and acidic residues" evidence="1">
    <location>
        <begin position="262"/>
        <end position="275"/>
    </location>
</feature>
<evidence type="ECO:0000313" key="2">
    <source>
        <dbReference type="EMBL" id="KAF4146861.1"/>
    </source>
</evidence>
<feature type="compositionally biased region" description="Basic and acidic residues" evidence="1">
    <location>
        <begin position="398"/>
        <end position="411"/>
    </location>
</feature>
<organism evidence="2 3">
    <name type="scientific">Phytophthora infestans</name>
    <name type="common">Potato late blight agent</name>
    <name type="synonym">Botrytis infestans</name>
    <dbReference type="NCBI Taxonomy" id="4787"/>
    <lineage>
        <taxon>Eukaryota</taxon>
        <taxon>Sar</taxon>
        <taxon>Stramenopiles</taxon>
        <taxon>Oomycota</taxon>
        <taxon>Peronosporomycetes</taxon>
        <taxon>Peronosporales</taxon>
        <taxon>Peronosporaceae</taxon>
        <taxon>Phytophthora</taxon>
    </lineage>
</organism>
<gene>
    <name evidence="2" type="ORF">GN958_ATG03940</name>
</gene>
<feature type="compositionally biased region" description="Basic and acidic residues" evidence="1">
    <location>
        <begin position="1048"/>
        <end position="1057"/>
    </location>
</feature>
<feature type="compositionally biased region" description="Low complexity" evidence="1">
    <location>
        <begin position="172"/>
        <end position="183"/>
    </location>
</feature>
<feature type="compositionally biased region" description="Polar residues" evidence="1">
    <location>
        <begin position="906"/>
        <end position="915"/>
    </location>
</feature>
<feature type="compositionally biased region" description="Basic and acidic residues" evidence="1">
    <location>
        <begin position="419"/>
        <end position="433"/>
    </location>
</feature>
<feature type="compositionally biased region" description="Basic and acidic residues" evidence="1">
    <location>
        <begin position="286"/>
        <end position="298"/>
    </location>
</feature>
<evidence type="ECO:0000313" key="3">
    <source>
        <dbReference type="Proteomes" id="UP000704712"/>
    </source>
</evidence>
<feature type="compositionally biased region" description="Basic and acidic residues" evidence="1">
    <location>
        <begin position="344"/>
        <end position="357"/>
    </location>
</feature>
<feature type="region of interest" description="Disordered" evidence="1">
    <location>
        <begin position="22"/>
        <end position="121"/>
    </location>
</feature>
<evidence type="ECO:0000256" key="1">
    <source>
        <dbReference type="SAM" id="MobiDB-lite"/>
    </source>
</evidence>
<feature type="compositionally biased region" description="Basic and acidic residues" evidence="1">
    <location>
        <begin position="995"/>
        <end position="1011"/>
    </location>
</feature>
<feature type="compositionally biased region" description="Basic and acidic residues" evidence="1">
    <location>
        <begin position="957"/>
        <end position="974"/>
    </location>
</feature>
<feature type="compositionally biased region" description="Basic and acidic residues" evidence="1">
    <location>
        <begin position="48"/>
        <end position="57"/>
    </location>
</feature>
<feature type="compositionally biased region" description="Basic and acidic residues" evidence="1">
    <location>
        <begin position="238"/>
        <end position="255"/>
    </location>
</feature>